<feature type="region of interest" description="Disordered" evidence="1">
    <location>
        <begin position="176"/>
        <end position="229"/>
    </location>
</feature>
<dbReference type="EMBL" id="RCMI01000046">
    <property type="protein sequence ID" value="KAG2939797.1"/>
    <property type="molecule type" value="Genomic_DNA"/>
</dbReference>
<evidence type="ECO:0000313" key="7">
    <source>
        <dbReference type="Proteomes" id="UP000251314"/>
    </source>
</evidence>
<gene>
    <name evidence="6" type="ORF">PC110_g11300</name>
    <name evidence="2" type="ORF">PC115_g2937</name>
    <name evidence="3" type="ORF">PC117_g9540</name>
    <name evidence="4" type="ORF">PC118_g15805</name>
    <name evidence="5" type="ORF">PC129_g15610</name>
</gene>
<dbReference type="EMBL" id="RCML01000627">
    <property type="protein sequence ID" value="KAG2972233.1"/>
    <property type="molecule type" value="Genomic_DNA"/>
</dbReference>
<evidence type="ECO:0000313" key="3">
    <source>
        <dbReference type="EMBL" id="KAG2943162.1"/>
    </source>
</evidence>
<dbReference type="VEuPathDB" id="FungiDB:PC110_g11300"/>
<dbReference type="Proteomes" id="UP000760860">
    <property type="component" value="Unassembled WGS sequence"/>
</dbReference>
<dbReference type="Proteomes" id="UP000774804">
    <property type="component" value="Unassembled WGS sequence"/>
</dbReference>
<dbReference type="EMBL" id="RCMK01000219">
    <property type="protein sequence ID" value="KAG2943162.1"/>
    <property type="molecule type" value="Genomic_DNA"/>
</dbReference>
<keyword evidence="7" id="KW-1185">Reference proteome</keyword>
<dbReference type="EMBL" id="MJFZ01000280">
    <property type="protein sequence ID" value="RAW32373.1"/>
    <property type="molecule type" value="Genomic_DNA"/>
</dbReference>
<reference evidence="6 7" key="1">
    <citation type="submission" date="2018-01" db="EMBL/GenBank/DDBJ databases">
        <title>Draft genome of the strawberry crown rot pathogen Phytophthora cactorum.</title>
        <authorList>
            <person name="Armitage A.D."/>
            <person name="Lysoe E."/>
            <person name="Nellist C.F."/>
            <person name="Harrison R.J."/>
            <person name="Brurberg M.B."/>
        </authorList>
    </citation>
    <scope>NUCLEOTIDE SEQUENCE [LARGE SCALE GENOMIC DNA]</scope>
    <source>
        <strain evidence="6 7">10300</strain>
    </source>
</reference>
<evidence type="ECO:0000313" key="6">
    <source>
        <dbReference type="EMBL" id="RAW32373.1"/>
    </source>
</evidence>
<organism evidence="6 7">
    <name type="scientific">Phytophthora cactorum</name>
    <dbReference type="NCBI Taxonomy" id="29920"/>
    <lineage>
        <taxon>Eukaryota</taxon>
        <taxon>Sar</taxon>
        <taxon>Stramenopiles</taxon>
        <taxon>Oomycota</taxon>
        <taxon>Peronosporomycetes</taxon>
        <taxon>Peronosporales</taxon>
        <taxon>Peronosporaceae</taxon>
        <taxon>Phytophthora</taxon>
    </lineage>
</organism>
<proteinExistence type="predicted"/>
<evidence type="ECO:0000313" key="2">
    <source>
        <dbReference type="EMBL" id="KAG2939797.1"/>
    </source>
</evidence>
<comment type="caution">
    <text evidence="6">The sequence shown here is derived from an EMBL/GenBank/DDBJ whole genome shotgun (WGS) entry which is preliminary data.</text>
</comment>
<evidence type="ECO:0008006" key="8">
    <source>
        <dbReference type="Google" id="ProtNLM"/>
    </source>
</evidence>
<name>A0A329S657_9STRA</name>
<protein>
    <recommendedName>
        <fullName evidence="8">CCHC-type domain-containing protein</fullName>
    </recommendedName>
</protein>
<sequence>MSNSAYLQARRWGSQVAPTCGMSATVACARSAYQAYRIWSGFLATQQSKKELVDFVQELRALTAGMAANHFPEATAVIMFTEGLRTSAARTEVYRVHPNAFEEAVNMVLNTKLNFRSAIPDWNTGSAGSSSCPEPMNLSYAEGKKAELLAGEQCTRIRRCYTCGSTRHLRPSCSLRNQCKAPSSRSASSHPPVGRGETAYPRRHVVPYWRKLSSVGPPGGRGQQDPAPK</sequence>
<evidence type="ECO:0000313" key="4">
    <source>
        <dbReference type="EMBL" id="KAG2972233.1"/>
    </source>
</evidence>
<dbReference type="Proteomes" id="UP000736787">
    <property type="component" value="Unassembled WGS sequence"/>
</dbReference>
<dbReference type="EMBL" id="RCMV01000729">
    <property type="protein sequence ID" value="KAG3213452.1"/>
    <property type="molecule type" value="Genomic_DNA"/>
</dbReference>
<evidence type="ECO:0000256" key="1">
    <source>
        <dbReference type="SAM" id="MobiDB-lite"/>
    </source>
</evidence>
<accession>A0A329S657</accession>
<feature type="compositionally biased region" description="Low complexity" evidence="1">
    <location>
        <begin position="181"/>
        <end position="192"/>
    </location>
</feature>
<reference evidence="2" key="2">
    <citation type="submission" date="2018-10" db="EMBL/GenBank/DDBJ databases">
        <title>Effector identification in a new, highly contiguous assembly of the strawberry crown rot pathogen Phytophthora cactorum.</title>
        <authorList>
            <person name="Armitage A.D."/>
            <person name="Nellist C.F."/>
            <person name="Bates H."/>
            <person name="Vickerstaff R.J."/>
            <person name="Harrison R.J."/>
        </authorList>
    </citation>
    <scope>NUCLEOTIDE SEQUENCE</scope>
    <source>
        <strain evidence="2">4032</strain>
        <strain evidence="3">4040</strain>
        <strain evidence="4">P415</strain>
        <strain evidence="5">P421</strain>
    </source>
</reference>
<dbReference type="Proteomes" id="UP000251314">
    <property type="component" value="Unassembled WGS sequence"/>
</dbReference>
<dbReference type="AlphaFoldDB" id="A0A329S657"/>
<evidence type="ECO:0000313" key="5">
    <source>
        <dbReference type="EMBL" id="KAG3213452.1"/>
    </source>
</evidence>
<dbReference type="Proteomes" id="UP000697107">
    <property type="component" value="Unassembled WGS sequence"/>
</dbReference>